<proteinExistence type="predicted"/>
<dbReference type="PANTHER" id="PTHR31973">
    <property type="entry name" value="POLYPROTEIN, PUTATIVE-RELATED"/>
    <property type="match status" value="1"/>
</dbReference>
<evidence type="ECO:0008006" key="3">
    <source>
        <dbReference type="Google" id="ProtNLM"/>
    </source>
</evidence>
<dbReference type="PANTHER" id="PTHR31973:SF189">
    <property type="entry name" value="TRANSPOSASE, MUDR, PLANT, MULE TRANSPOSASE DOMAIN PROTEIN-RELATED"/>
    <property type="match status" value="1"/>
</dbReference>
<comment type="caution">
    <text evidence="1">The sequence shown here is derived from an EMBL/GenBank/DDBJ whole genome shotgun (WGS) entry which is preliminary data.</text>
</comment>
<dbReference type="Proteomes" id="UP000235145">
    <property type="component" value="Unassembled WGS sequence"/>
</dbReference>
<keyword evidence="2" id="KW-1185">Reference proteome</keyword>
<organism evidence="1 2">
    <name type="scientific">Lactuca sativa</name>
    <name type="common">Garden lettuce</name>
    <dbReference type="NCBI Taxonomy" id="4236"/>
    <lineage>
        <taxon>Eukaryota</taxon>
        <taxon>Viridiplantae</taxon>
        <taxon>Streptophyta</taxon>
        <taxon>Embryophyta</taxon>
        <taxon>Tracheophyta</taxon>
        <taxon>Spermatophyta</taxon>
        <taxon>Magnoliopsida</taxon>
        <taxon>eudicotyledons</taxon>
        <taxon>Gunneridae</taxon>
        <taxon>Pentapetalae</taxon>
        <taxon>asterids</taxon>
        <taxon>campanulids</taxon>
        <taxon>Asterales</taxon>
        <taxon>Asteraceae</taxon>
        <taxon>Cichorioideae</taxon>
        <taxon>Cichorieae</taxon>
        <taxon>Lactucinae</taxon>
        <taxon>Lactuca</taxon>
    </lineage>
</organism>
<reference evidence="1 2" key="1">
    <citation type="journal article" date="2017" name="Nat. Commun.">
        <title>Genome assembly with in vitro proximity ligation data and whole-genome triplication in lettuce.</title>
        <authorList>
            <person name="Reyes-Chin-Wo S."/>
            <person name="Wang Z."/>
            <person name="Yang X."/>
            <person name="Kozik A."/>
            <person name="Arikit S."/>
            <person name="Song C."/>
            <person name="Xia L."/>
            <person name="Froenicke L."/>
            <person name="Lavelle D.O."/>
            <person name="Truco M.J."/>
            <person name="Xia R."/>
            <person name="Zhu S."/>
            <person name="Xu C."/>
            <person name="Xu H."/>
            <person name="Xu X."/>
            <person name="Cox K."/>
            <person name="Korf I."/>
            <person name="Meyers B.C."/>
            <person name="Michelmore R.W."/>
        </authorList>
    </citation>
    <scope>NUCLEOTIDE SEQUENCE [LARGE SCALE GENOMIC DNA]</scope>
    <source>
        <strain evidence="2">cv. Salinas</strain>
        <tissue evidence="1">Seedlings</tissue>
    </source>
</reference>
<sequence length="116" mass="13670">MEGITYEGEGQTNGNEDVTEVNGYQLYYEKIDSKRLLAKCCGGECTFRLWASWMRDEYSFQIKSLINEHNCARNFNYRWIGSHFTREVLENEKLNIRMLKKAVKNKFGIECNIPKI</sequence>
<dbReference type="EMBL" id="NBSK02000004">
    <property type="protein sequence ID" value="KAJ0209190.1"/>
    <property type="molecule type" value="Genomic_DNA"/>
</dbReference>
<protein>
    <recommendedName>
        <fullName evidence="3">Transposase MuDR plant domain-containing protein</fullName>
    </recommendedName>
</protein>
<dbReference type="AlphaFoldDB" id="A0A9R1VQQ8"/>
<evidence type="ECO:0000313" key="2">
    <source>
        <dbReference type="Proteomes" id="UP000235145"/>
    </source>
</evidence>
<name>A0A9R1VQQ8_LACSA</name>
<evidence type="ECO:0000313" key="1">
    <source>
        <dbReference type="EMBL" id="KAJ0209190.1"/>
    </source>
</evidence>
<accession>A0A9R1VQQ8</accession>
<gene>
    <name evidence="1" type="ORF">LSAT_V11C400211760</name>
</gene>